<proteinExistence type="inferred from homology"/>
<evidence type="ECO:0000256" key="1">
    <source>
        <dbReference type="ARBA" id="ARBA00006739"/>
    </source>
</evidence>
<keyword evidence="4" id="KW-0812">Transmembrane</keyword>
<evidence type="ECO:0000256" key="2">
    <source>
        <dbReference type="ARBA" id="ARBA00022676"/>
    </source>
</evidence>
<reference evidence="5 6" key="1">
    <citation type="submission" date="2019-01" db="EMBL/GenBank/DDBJ databases">
        <authorList>
            <consortium name="Pathogen Informatics"/>
        </authorList>
    </citation>
    <scope>NUCLEOTIDE SEQUENCE [LARGE SCALE GENOMIC DNA]</scope>
    <source>
        <strain evidence="5 6">NCTC10122</strain>
    </source>
</reference>
<keyword evidence="4" id="KW-1133">Transmembrane helix</keyword>
<keyword evidence="4" id="KW-0472">Membrane</keyword>
<evidence type="ECO:0000313" key="5">
    <source>
        <dbReference type="EMBL" id="VEU60918.1"/>
    </source>
</evidence>
<name>A0A449A9I7_9BACT</name>
<dbReference type="EMBL" id="LR214970">
    <property type="protein sequence ID" value="VEU60918.1"/>
    <property type="molecule type" value="Genomic_DNA"/>
</dbReference>
<feature type="transmembrane region" description="Helical" evidence="4">
    <location>
        <begin position="394"/>
        <end position="414"/>
    </location>
</feature>
<dbReference type="PANTHER" id="PTHR43630">
    <property type="entry name" value="POLY-BETA-1,6-N-ACETYL-D-GLUCOSAMINE SYNTHASE"/>
    <property type="match status" value="1"/>
</dbReference>
<evidence type="ECO:0000256" key="4">
    <source>
        <dbReference type="SAM" id="Phobius"/>
    </source>
</evidence>
<keyword evidence="3 5" id="KW-0808">Transferase</keyword>
<feature type="transmembrane region" description="Helical" evidence="4">
    <location>
        <begin position="12"/>
        <end position="39"/>
    </location>
</feature>
<dbReference type="GO" id="GO:0016757">
    <property type="term" value="F:glycosyltransferase activity"/>
    <property type="evidence" value="ECO:0007669"/>
    <property type="project" value="UniProtKB-KW"/>
</dbReference>
<dbReference type="InterPro" id="IPR029044">
    <property type="entry name" value="Nucleotide-diphossugar_trans"/>
</dbReference>
<accession>A0A449A9I7</accession>
<dbReference type="Proteomes" id="UP000290942">
    <property type="component" value="Chromosome"/>
</dbReference>
<gene>
    <name evidence="5" type="ORF">NCTC10122_00523</name>
</gene>
<dbReference type="AlphaFoldDB" id="A0A449A9I7"/>
<sequence length="435" mass="50916">MQQLVLATRIITYIGIGITTLFTAIFFLQIFYTFFALFIKNKRFNKTNKFNNHCIIIPAHNEAHIIGDLIKSLKAMKYPKQYFKVFVVADNCTDNTAQVALQAGADKVYERFNKQLIGPNFAVHETLLKIKDEFGDFDSFSWFDADNIVDENWLSIMNDAFNDSKKYDYFTSFRDTQNFEDNWISSAYSIEFYRLVSQVATTRSAFRNPHMVEGTGFMVRSSLLEKNNYWGKYQSMVHDTEFSFDALVNGYKGVYVDQAKFYDLQPTDWNISWKQRTRWTVGNYKLGNLINKTLFKNLFFKLEAPQKKLNYLEYIAMLTPSWLFFFTLLIINTTITALNLVLLANNIDNIGVYLGALSLPIMFIYYYLITFIMGLCVIIRQAKKIKRFSPWNKFKALITYPIFIFLNIPISMYASKNKNMKFVNTQKQRSLNTKI</sequence>
<dbReference type="CDD" id="cd06438">
    <property type="entry name" value="EpsO_like"/>
    <property type="match status" value="1"/>
</dbReference>
<dbReference type="Pfam" id="PF13641">
    <property type="entry name" value="Glyco_tranf_2_3"/>
    <property type="match status" value="1"/>
</dbReference>
<evidence type="ECO:0000313" key="6">
    <source>
        <dbReference type="Proteomes" id="UP000290942"/>
    </source>
</evidence>
<keyword evidence="2" id="KW-0328">Glycosyltransferase</keyword>
<dbReference type="Gene3D" id="3.90.550.10">
    <property type="entry name" value="Spore Coat Polysaccharide Biosynthesis Protein SpsA, Chain A"/>
    <property type="match status" value="1"/>
</dbReference>
<organism evidence="5 6">
    <name type="scientific">Mycoplasmopsis bovigenitalium</name>
    <dbReference type="NCBI Taxonomy" id="2112"/>
    <lineage>
        <taxon>Bacteria</taxon>
        <taxon>Bacillati</taxon>
        <taxon>Mycoplasmatota</taxon>
        <taxon>Mycoplasmoidales</taxon>
        <taxon>Metamycoplasmataceae</taxon>
        <taxon>Mycoplasmopsis</taxon>
    </lineage>
</organism>
<protein>
    <submittedName>
        <fullName evidence="5">Hopene-associated glycosyltransferase HpnB</fullName>
    </submittedName>
</protein>
<feature type="transmembrane region" description="Helical" evidence="4">
    <location>
        <begin position="322"/>
        <end position="344"/>
    </location>
</feature>
<evidence type="ECO:0000256" key="3">
    <source>
        <dbReference type="ARBA" id="ARBA00022679"/>
    </source>
</evidence>
<dbReference type="SUPFAM" id="SSF53448">
    <property type="entry name" value="Nucleotide-diphospho-sugar transferases"/>
    <property type="match status" value="1"/>
</dbReference>
<dbReference type="RefSeq" id="WP_129687788.1">
    <property type="nucleotide sequence ID" value="NZ_LR214970.1"/>
</dbReference>
<dbReference type="PANTHER" id="PTHR43630:SF1">
    <property type="entry name" value="POLY-BETA-1,6-N-ACETYL-D-GLUCOSAMINE SYNTHASE"/>
    <property type="match status" value="1"/>
</dbReference>
<comment type="similarity">
    <text evidence="1">Belongs to the glycosyltransferase 2 family.</text>
</comment>